<organism evidence="13 14">
    <name type="scientific">Legionella oakridgensis</name>
    <dbReference type="NCBI Taxonomy" id="29423"/>
    <lineage>
        <taxon>Bacteria</taxon>
        <taxon>Pseudomonadati</taxon>
        <taxon>Pseudomonadota</taxon>
        <taxon>Gammaproteobacteria</taxon>
        <taxon>Legionellales</taxon>
        <taxon>Legionellaceae</taxon>
        <taxon>Legionella</taxon>
    </lineage>
</organism>
<evidence type="ECO:0000256" key="5">
    <source>
        <dbReference type="ARBA" id="ARBA00022519"/>
    </source>
</evidence>
<evidence type="ECO:0000256" key="10">
    <source>
        <dbReference type="ARBA" id="ARBA00030775"/>
    </source>
</evidence>
<keyword evidence="8 11" id="KW-0472">Membrane</keyword>
<evidence type="ECO:0000259" key="12">
    <source>
        <dbReference type="Pfam" id="PF12019"/>
    </source>
</evidence>
<keyword evidence="6 11" id="KW-0812">Transmembrane</keyword>
<dbReference type="PRINTS" id="PR00885">
    <property type="entry name" value="BCTERIALGSPH"/>
</dbReference>
<keyword evidence="7 11" id="KW-1133">Transmembrane helix</keyword>
<evidence type="ECO:0000256" key="11">
    <source>
        <dbReference type="SAM" id="Phobius"/>
    </source>
</evidence>
<dbReference type="Pfam" id="PF07963">
    <property type="entry name" value="N_methyl"/>
    <property type="match status" value="1"/>
</dbReference>
<evidence type="ECO:0000313" key="14">
    <source>
        <dbReference type="Proteomes" id="UP000054858"/>
    </source>
</evidence>
<reference evidence="13 14" key="1">
    <citation type="submission" date="2015-11" db="EMBL/GenBank/DDBJ databases">
        <title>Genomic analysis of 38 Legionella species identifies large and diverse effector repertoires.</title>
        <authorList>
            <person name="Burstein D."/>
            <person name="Amaro F."/>
            <person name="Zusman T."/>
            <person name="Lifshitz Z."/>
            <person name="Cohen O."/>
            <person name="Gilbert J.A."/>
            <person name="Pupko T."/>
            <person name="Shuman H.A."/>
            <person name="Segal G."/>
        </authorList>
    </citation>
    <scope>NUCLEOTIDE SEQUENCE [LARGE SCALE GENOMIC DNA]</scope>
    <source>
        <strain evidence="13 14">Oak Ridge-10</strain>
    </source>
</reference>
<evidence type="ECO:0000256" key="1">
    <source>
        <dbReference type="ARBA" id="ARBA00004377"/>
    </source>
</evidence>
<dbReference type="GO" id="GO:0005886">
    <property type="term" value="C:plasma membrane"/>
    <property type="evidence" value="ECO:0007669"/>
    <property type="project" value="UniProtKB-SubCell"/>
</dbReference>
<evidence type="ECO:0000256" key="8">
    <source>
        <dbReference type="ARBA" id="ARBA00023136"/>
    </source>
</evidence>
<name>A0A0W0X0B5_9GAMM</name>
<comment type="caution">
    <text evidence="13">The sequence shown here is derived from an EMBL/GenBank/DDBJ whole genome shotgun (WGS) entry which is preliminary data.</text>
</comment>
<evidence type="ECO:0000256" key="4">
    <source>
        <dbReference type="ARBA" id="ARBA00022481"/>
    </source>
</evidence>
<comment type="subcellular location">
    <subcellularLocation>
        <location evidence="1">Cell inner membrane</location>
        <topology evidence="1">Single-pass membrane protein</topology>
    </subcellularLocation>
</comment>
<dbReference type="Proteomes" id="UP000054858">
    <property type="component" value="Unassembled WGS sequence"/>
</dbReference>
<proteinExistence type="inferred from homology"/>
<dbReference type="InterPro" id="IPR045584">
    <property type="entry name" value="Pilin-like"/>
</dbReference>
<dbReference type="InterPro" id="IPR002416">
    <property type="entry name" value="T2SS_protein-GspH"/>
</dbReference>
<dbReference type="NCBIfam" id="TIGR01708">
    <property type="entry name" value="typeII_sec_gspH"/>
    <property type="match status" value="1"/>
</dbReference>
<dbReference type="GO" id="GO:0015628">
    <property type="term" value="P:protein secretion by the type II secretion system"/>
    <property type="evidence" value="ECO:0007669"/>
    <property type="project" value="InterPro"/>
</dbReference>
<dbReference type="NCBIfam" id="TIGR02532">
    <property type="entry name" value="IV_pilin_GFxxxE"/>
    <property type="match status" value="1"/>
</dbReference>
<accession>A0A0W0X0B5</accession>
<dbReference type="InterPro" id="IPR022346">
    <property type="entry name" value="T2SS_GspH"/>
</dbReference>
<dbReference type="EMBL" id="LNYP01000029">
    <property type="protein sequence ID" value="KTD38031.1"/>
    <property type="molecule type" value="Genomic_DNA"/>
</dbReference>
<evidence type="ECO:0000256" key="7">
    <source>
        <dbReference type="ARBA" id="ARBA00022989"/>
    </source>
</evidence>
<feature type="domain" description="General secretion pathway GspH" evidence="12">
    <location>
        <begin position="66"/>
        <end position="159"/>
    </location>
</feature>
<dbReference type="Gene3D" id="3.55.40.10">
    <property type="entry name" value="minor pseudopilin epsh domain"/>
    <property type="match status" value="1"/>
</dbReference>
<keyword evidence="3" id="KW-1003">Cell membrane</keyword>
<evidence type="ECO:0000256" key="6">
    <source>
        <dbReference type="ARBA" id="ARBA00022692"/>
    </source>
</evidence>
<protein>
    <recommendedName>
        <fullName evidence="2">Type II secretion system protein H</fullName>
    </recommendedName>
    <alternativeName>
        <fullName evidence="10">General secretion pathway protein H</fullName>
    </alternativeName>
</protein>
<dbReference type="InterPro" id="IPR049875">
    <property type="entry name" value="TypeII_GspH"/>
</dbReference>
<dbReference type="SUPFAM" id="SSF54523">
    <property type="entry name" value="Pili subunits"/>
    <property type="match status" value="1"/>
</dbReference>
<dbReference type="AlphaFoldDB" id="A0A0W0X0B5"/>
<sequence>MVNQAVQALMQKLVIGMQTHNPTSPNKEKGFTLLEILVVLVIIGITLGFALLAFGDFGEKRRVMMAAEQFANYVKLTQQQAILEASTLGIRFHNQTYQVFRFNTSGHWQAMPPKGIFHIQAVPNNTMLHWATEKKKSVSPDIIIHASGDITPFTLYFGSYKVPKLAAVIGQQNGSVFFQTMTSP</sequence>
<keyword evidence="4" id="KW-0488">Methylation</keyword>
<dbReference type="Pfam" id="PF12019">
    <property type="entry name" value="GspH"/>
    <property type="match status" value="1"/>
</dbReference>
<dbReference type="GO" id="GO:0015627">
    <property type="term" value="C:type II protein secretion system complex"/>
    <property type="evidence" value="ECO:0007669"/>
    <property type="project" value="InterPro"/>
</dbReference>
<feature type="transmembrane region" description="Helical" evidence="11">
    <location>
        <begin position="31"/>
        <end position="55"/>
    </location>
</feature>
<dbReference type="PATRIC" id="fig|29423.5.peg.1787"/>
<dbReference type="PROSITE" id="PS00409">
    <property type="entry name" value="PROKAR_NTER_METHYL"/>
    <property type="match status" value="1"/>
</dbReference>
<evidence type="ECO:0000256" key="3">
    <source>
        <dbReference type="ARBA" id="ARBA00022475"/>
    </source>
</evidence>
<gene>
    <name evidence="13" type="ORF">Loak_1707</name>
</gene>
<evidence type="ECO:0000313" key="13">
    <source>
        <dbReference type="EMBL" id="KTD38031.1"/>
    </source>
</evidence>
<evidence type="ECO:0000256" key="9">
    <source>
        <dbReference type="ARBA" id="ARBA00025772"/>
    </source>
</evidence>
<keyword evidence="5" id="KW-0997">Cell inner membrane</keyword>
<dbReference type="InterPro" id="IPR012902">
    <property type="entry name" value="N_methyl_site"/>
</dbReference>
<comment type="similarity">
    <text evidence="9">Belongs to the GSP H family.</text>
</comment>
<evidence type="ECO:0000256" key="2">
    <source>
        <dbReference type="ARBA" id="ARBA00021549"/>
    </source>
</evidence>